<evidence type="ECO:0000313" key="3">
    <source>
        <dbReference type="Proteomes" id="UP001501759"/>
    </source>
</evidence>
<keyword evidence="3" id="KW-1185">Reference proteome</keyword>
<gene>
    <name evidence="2" type="ORF">GCM10023335_56200</name>
</gene>
<feature type="region of interest" description="Disordered" evidence="1">
    <location>
        <begin position="1"/>
        <end position="36"/>
    </location>
</feature>
<evidence type="ECO:0000313" key="2">
    <source>
        <dbReference type="EMBL" id="GAA5023438.1"/>
    </source>
</evidence>
<comment type="caution">
    <text evidence="2">The sequence shown here is derived from an EMBL/GenBank/DDBJ whole genome shotgun (WGS) entry which is preliminary data.</text>
</comment>
<dbReference type="EMBL" id="BAABKB010000023">
    <property type="protein sequence ID" value="GAA5023438.1"/>
    <property type="molecule type" value="Genomic_DNA"/>
</dbReference>
<evidence type="ECO:0000256" key="1">
    <source>
        <dbReference type="SAM" id="MobiDB-lite"/>
    </source>
</evidence>
<proteinExistence type="predicted"/>
<sequence>MAAILPIASDNGPRGRTPKSSATGATRESGSSPRAGWMLAKTIGARLAPLME</sequence>
<protein>
    <submittedName>
        <fullName evidence="2">Uncharacterized protein</fullName>
    </submittedName>
</protein>
<reference evidence="3" key="1">
    <citation type="journal article" date="2019" name="Int. J. Syst. Evol. Microbiol.">
        <title>The Global Catalogue of Microorganisms (GCM) 10K type strain sequencing project: providing services to taxonomists for standard genome sequencing and annotation.</title>
        <authorList>
            <consortium name="The Broad Institute Genomics Platform"/>
            <consortium name="The Broad Institute Genome Sequencing Center for Infectious Disease"/>
            <person name="Wu L."/>
            <person name="Ma J."/>
        </authorList>
    </citation>
    <scope>NUCLEOTIDE SEQUENCE [LARGE SCALE GENOMIC DNA]</scope>
    <source>
        <strain evidence="3">JCM 18409</strain>
    </source>
</reference>
<organism evidence="2 3">
    <name type="scientific">Streptomyces siamensis</name>
    <dbReference type="NCBI Taxonomy" id="1274986"/>
    <lineage>
        <taxon>Bacteria</taxon>
        <taxon>Bacillati</taxon>
        <taxon>Actinomycetota</taxon>
        <taxon>Actinomycetes</taxon>
        <taxon>Kitasatosporales</taxon>
        <taxon>Streptomycetaceae</taxon>
        <taxon>Streptomyces</taxon>
    </lineage>
</organism>
<feature type="compositionally biased region" description="Polar residues" evidence="1">
    <location>
        <begin position="18"/>
        <end position="32"/>
    </location>
</feature>
<dbReference type="Proteomes" id="UP001501759">
    <property type="component" value="Unassembled WGS sequence"/>
</dbReference>
<name>A0ABP9J7T8_9ACTN</name>
<accession>A0ABP9J7T8</accession>